<dbReference type="OrthoDB" id="9808190at2"/>
<keyword evidence="1" id="KW-0472">Membrane</keyword>
<evidence type="ECO:0000313" key="3">
    <source>
        <dbReference type="Proteomes" id="UP000244924"/>
    </source>
</evidence>
<accession>A0A2R8B7E4</accession>
<gene>
    <name evidence="2" type="ORF">DEA8626_02029</name>
</gene>
<feature type="transmembrane region" description="Helical" evidence="1">
    <location>
        <begin position="39"/>
        <end position="57"/>
    </location>
</feature>
<evidence type="ECO:0000313" key="2">
    <source>
        <dbReference type="EMBL" id="SPH18490.1"/>
    </source>
</evidence>
<sequence length="173" mass="19499">MPYEWVRRPNGAPEQSGALSLEPRAELHLWPFRSLPRRGFVLFIAVTAAMLAIPLVAVLGTVVLWGLLPFMVAAVMGVWWALSRSYREGELVEILTVASDRIEIVRRAPDGAEKRWSANLYWVSVQLYPSGGRVPNYLTIKGEGREIELGAFLSEEERQTLAEELRQVLIALR</sequence>
<proteinExistence type="predicted"/>
<keyword evidence="1" id="KW-0812">Transmembrane</keyword>
<dbReference type="AlphaFoldDB" id="A0A2R8B7E4"/>
<dbReference type="Proteomes" id="UP000244924">
    <property type="component" value="Unassembled WGS sequence"/>
</dbReference>
<evidence type="ECO:0000256" key="1">
    <source>
        <dbReference type="SAM" id="Phobius"/>
    </source>
</evidence>
<dbReference type="InterPro" id="IPR019253">
    <property type="entry name" value="DUF2244_TM"/>
</dbReference>
<organism evidence="2 3">
    <name type="scientific">Albidovulum aquaemixtae</name>
    <dbReference type="NCBI Taxonomy" id="1542388"/>
    <lineage>
        <taxon>Bacteria</taxon>
        <taxon>Pseudomonadati</taxon>
        <taxon>Pseudomonadota</taxon>
        <taxon>Alphaproteobacteria</taxon>
        <taxon>Rhodobacterales</taxon>
        <taxon>Paracoccaceae</taxon>
        <taxon>Albidovulum</taxon>
    </lineage>
</organism>
<dbReference type="Pfam" id="PF10003">
    <property type="entry name" value="DUF2244"/>
    <property type="match status" value="1"/>
</dbReference>
<keyword evidence="3" id="KW-1185">Reference proteome</keyword>
<protein>
    <recommendedName>
        <fullName evidence="4">DUF2244 domain-containing protein</fullName>
    </recommendedName>
</protein>
<evidence type="ECO:0008006" key="4">
    <source>
        <dbReference type="Google" id="ProtNLM"/>
    </source>
</evidence>
<keyword evidence="1" id="KW-1133">Transmembrane helix</keyword>
<name>A0A2R8B7E4_9RHOB</name>
<reference evidence="2 3" key="1">
    <citation type="submission" date="2018-03" db="EMBL/GenBank/DDBJ databases">
        <authorList>
            <person name="Keele B.F."/>
        </authorList>
    </citation>
    <scope>NUCLEOTIDE SEQUENCE [LARGE SCALE GENOMIC DNA]</scope>
    <source>
        <strain evidence="2 3">CECT 8626</strain>
    </source>
</reference>
<dbReference type="RefSeq" id="WP_108852811.1">
    <property type="nucleotide sequence ID" value="NZ_OMOQ01000001.1"/>
</dbReference>
<dbReference type="EMBL" id="OMOQ01000001">
    <property type="protein sequence ID" value="SPH18490.1"/>
    <property type="molecule type" value="Genomic_DNA"/>
</dbReference>
<feature type="transmembrane region" description="Helical" evidence="1">
    <location>
        <begin position="63"/>
        <end position="82"/>
    </location>
</feature>